<dbReference type="AlphaFoldDB" id="A0AAU9R8K5"/>
<dbReference type="PANTHER" id="PTHR47289">
    <property type="entry name" value="TRANSCRIPTION FACTOR, PUTATIVE (DUF1664)-RELATED"/>
    <property type="match status" value="1"/>
</dbReference>
<evidence type="ECO:0000313" key="5">
    <source>
        <dbReference type="Proteomes" id="UP000836841"/>
    </source>
</evidence>
<dbReference type="PANTHER" id="PTHR47289:SF2">
    <property type="entry name" value="TRANSCRIPTION FACTOR, PUTATIVE (DUF1664)-RELATED"/>
    <property type="match status" value="1"/>
</dbReference>
<proteinExistence type="predicted"/>
<dbReference type="EMBL" id="OU466857">
    <property type="protein sequence ID" value="CAH2034038.1"/>
    <property type="molecule type" value="Genomic_DNA"/>
</dbReference>
<dbReference type="Proteomes" id="UP000836841">
    <property type="component" value="Chromosome 1"/>
</dbReference>
<evidence type="ECO:0000256" key="1">
    <source>
        <dbReference type="SAM" id="MobiDB-lite"/>
    </source>
</evidence>
<gene>
    <name evidence="4" type="ORF">TAV2_LOCUS3317</name>
</gene>
<keyword evidence="2" id="KW-0732">Signal</keyword>
<accession>A0AAU9R8K5</accession>
<sequence length="293" mass="31151">MALPLGKLTILIGAGLVGSVLAKEGGLPDVSNLVSGAFKMVFRQLKQEESTKSTSKPRDDILVAQVSSLRRELQLLASNRPITIVTTAGSGGRKYGLIIIIGVIGYGYVWWKGTKRELSSKIDGMDLKVDENIVIIKETGRQVDELRDGTANIKGDVRSVFDAVETLASKVFRIEKNQALPSTSSVQAIDAAPVTPSSRTLSLPPPSPRESQLPSTPNGAQQSHGPLQHTQSMSGLKEIREGSSSRETSSNGTHSGEDMGNTSSGLFSMFSLPRLGRTRSAVNAVPANSTGPQ</sequence>
<organism evidence="4 5">
    <name type="scientific">Thlaspi arvense</name>
    <name type="common">Field penny-cress</name>
    <dbReference type="NCBI Taxonomy" id="13288"/>
    <lineage>
        <taxon>Eukaryota</taxon>
        <taxon>Viridiplantae</taxon>
        <taxon>Streptophyta</taxon>
        <taxon>Embryophyta</taxon>
        <taxon>Tracheophyta</taxon>
        <taxon>Spermatophyta</taxon>
        <taxon>Magnoliopsida</taxon>
        <taxon>eudicotyledons</taxon>
        <taxon>Gunneridae</taxon>
        <taxon>Pentapetalae</taxon>
        <taxon>rosids</taxon>
        <taxon>malvids</taxon>
        <taxon>Brassicales</taxon>
        <taxon>Brassicaceae</taxon>
        <taxon>Thlaspideae</taxon>
        <taxon>Thlaspi</taxon>
    </lineage>
</organism>
<dbReference type="InterPro" id="IPR012458">
    <property type="entry name" value="DUF1664"/>
</dbReference>
<evidence type="ECO:0000259" key="3">
    <source>
        <dbReference type="Pfam" id="PF07889"/>
    </source>
</evidence>
<name>A0AAU9R8K5_THLAR</name>
<feature type="signal peptide" evidence="2">
    <location>
        <begin position="1"/>
        <end position="22"/>
    </location>
</feature>
<reference evidence="4 5" key="1">
    <citation type="submission" date="2022-03" db="EMBL/GenBank/DDBJ databases">
        <authorList>
            <person name="Nunn A."/>
            <person name="Chopra R."/>
            <person name="Nunn A."/>
            <person name="Contreras Garrido A."/>
        </authorList>
    </citation>
    <scope>NUCLEOTIDE SEQUENCE [LARGE SCALE GENOMIC DNA]</scope>
</reference>
<evidence type="ECO:0000313" key="4">
    <source>
        <dbReference type="EMBL" id="CAH2034038.1"/>
    </source>
</evidence>
<protein>
    <recommendedName>
        <fullName evidence="3">DUF1664 domain-containing protein</fullName>
    </recommendedName>
</protein>
<evidence type="ECO:0000256" key="2">
    <source>
        <dbReference type="SAM" id="SignalP"/>
    </source>
</evidence>
<feature type="chain" id="PRO_5043807126" description="DUF1664 domain-containing protein" evidence="2">
    <location>
        <begin position="23"/>
        <end position="293"/>
    </location>
</feature>
<feature type="region of interest" description="Disordered" evidence="1">
    <location>
        <begin position="193"/>
        <end position="271"/>
    </location>
</feature>
<feature type="compositionally biased region" description="Polar residues" evidence="1">
    <location>
        <begin position="245"/>
        <end position="266"/>
    </location>
</feature>
<feature type="domain" description="DUF1664" evidence="3">
    <location>
        <begin position="114"/>
        <end position="178"/>
    </location>
</feature>
<feature type="compositionally biased region" description="Polar residues" evidence="1">
    <location>
        <begin position="216"/>
        <end position="234"/>
    </location>
</feature>
<keyword evidence="5" id="KW-1185">Reference proteome</keyword>
<dbReference type="Pfam" id="PF07889">
    <property type="entry name" value="DUF1664"/>
    <property type="match status" value="1"/>
</dbReference>